<evidence type="ECO:0000256" key="10">
    <source>
        <dbReference type="SAM" id="Phobius"/>
    </source>
</evidence>
<feature type="transmembrane region" description="Helical" evidence="10">
    <location>
        <begin position="556"/>
        <end position="576"/>
    </location>
</feature>
<keyword evidence="10" id="KW-0812">Transmembrane</keyword>
<feature type="domain" description="Protein kinase" evidence="11">
    <location>
        <begin position="277"/>
        <end position="541"/>
    </location>
</feature>
<feature type="compositionally biased region" description="Polar residues" evidence="9">
    <location>
        <begin position="1"/>
        <end position="12"/>
    </location>
</feature>
<accession>A0A3B0Z1Q1</accession>
<keyword evidence="5 13" id="KW-0418">Kinase</keyword>
<evidence type="ECO:0000256" key="1">
    <source>
        <dbReference type="ARBA" id="ARBA00012513"/>
    </source>
</evidence>
<dbReference type="SUPFAM" id="SSF56112">
    <property type="entry name" value="Protein kinase-like (PK-like)"/>
    <property type="match status" value="1"/>
</dbReference>
<dbReference type="PANTHER" id="PTHR24356">
    <property type="entry name" value="SERINE/THREONINE-PROTEIN KINASE"/>
    <property type="match status" value="1"/>
</dbReference>
<dbReference type="GO" id="GO:0005524">
    <property type="term" value="F:ATP binding"/>
    <property type="evidence" value="ECO:0007669"/>
    <property type="project" value="UniProtKB-KW"/>
</dbReference>
<evidence type="ECO:0000256" key="7">
    <source>
        <dbReference type="ARBA" id="ARBA00047899"/>
    </source>
</evidence>
<keyword evidence="3" id="KW-0808">Transferase</keyword>
<evidence type="ECO:0000256" key="3">
    <source>
        <dbReference type="ARBA" id="ARBA00022679"/>
    </source>
</evidence>
<dbReference type="PROSITE" id="PS00108">
    <property type="entry name" value="PROTEIN_KINASE_ST"/>
    <property type="match status" value="1"/>
</dbReference>
<dbReference type="CDD" id="cd00143">
    <property type="entry name" value="PP2Cc"/>
    <property type="match status" value="1"/>
</dbReference>
<dbReference type="PROSITE" id="PS50011">
    <property type="entry name" value="PROTEIN_KINASE_DOM"/>
    <property type="match status" value="1"/>
</dbReference>
<comment type="catalytic activity">
    <reaction evidence="8">
        <text>L-seryl-[protein] + ATP = O-phospho-L-seryl-[protein] + ADP + H(+)</text>
        <dbReference type="Rhea" id="RHEA:17989"/>
        <dbReference type="Rhea" id="RHEA-COMP:9863"/>
        <dbReference type="Rhea" id="RHEA-COMP:11604"/>
        <dbReference type="ChEBI" id="CHEBI:15378"/>
        <dbReference type="ChEBI" id="CHEBI:29999"/>
        <dbReference type="ChEBI" id="CHEBI:30616"/>
        <dbReference type="ChEBI" id="CHEBI:83421"/>
        <dbReference type="ChEBI" id="CHEBI:456216"/>
        <dbReference type="EC" id="2.7.11.1"/>
    </reaction>
</comment>
<proteinExistence type="predicted"/>
<dbReference type="Gene3D" id="3.60.40.10">
    <property type="entry name" value="PPM-type phosphatase domain"/>
    <property type="match status" value="1"/>
</dbReference>
<evidence type="ECO:0000313" key="13">
    <source>
        <dbReference type="EMBL" id="VAW81412.1"/>
    </source>
</evidence>
<sequence length="577" mass="64728">MTSTLSIQTGEATATGPKPENQDSHGVAIPSNHLLESKGVAFAIADGVSSSKAGKAASEACINGFLTDYFSTPDSWTVKTSAQKVLGAMNSWLYGKSFQDIGGSCGGESTYLTTFSGVVLKSNTAHIFHAGDSRVYLLRGGNLEQLTKDHRYFVSKDENYLTRAFGIELHLDIDYRKFDLDINDVLILTTDGVHDFLDDKSIKNLFLDCLSQENANCNIAAQRLVDAALESNATDNVTCLAVKIVDLPDPDSEEFYEKLTRLPFPPDLAAGNIIDGYKILREIHSSKRSQCYIALDTDTNEQVVIKTPSVNYVDDALYIKNFLQEEWIGKRVSSPHVLNIHEHTRDRTFLYQITEYFDCQTLRAWMNDNPKPNLSDVRSIVDQISKGLRAFHRLEMIHRDLKPENIIIDKYGIVKILDFGSVKVAGDQDLSTPLLANDLVGTADYTAPEYITGASGNQRSDQFSLAVITYEMLTGQLPFNKPLSQYGNSKRRYISFQEINIDVPIWIESAIKHALNANPEKRYEEITELVYDLAHINQSYMSKEFKPLLERNPAKFWKIISLLLLASNITFLYLLLQ</sequence>
<dbReference type="Gene3D" id="1.10.510.10">
    <property type="entry name" value="Transferase(Phosphotransferase) domain 1"/>
    <property type="match status" value="1"/>
</dbReference>
<dbReference type="InterPro" id="IPR011009">
    <property type="entry name" value="Kinase-like_dom_sf"/>
</dbReference>
<dbReference type="EC" id="2.7.11.1" evidence="1"/>
<evidence type="ECO:0000259" key="11">
    <source>
        <dbReference type="PROSITE" id="PS50011"/>
    </source>
</evidence>
<evidence type="ECO:0000256" key="9">
    <source>
        <dbReference type="SAM" id="MobiDB-lite"/>
    </source>
</evidence>
<dbReference type="GO" id="GO:0004674">
    <property type="term" value="F:protein serine/threonine kinase activity"/>
    <property type="evidence" value="ECO:0007669"/>
    <property type="project" value="UniProtKB-KW"/>
</dbReference>
<dbReference type="CDD" id="cd14014">
    <property type="entry name" value="STKc_PknB_like"/>
    <property type="match status" value="1"/>
</dbReference>
<dbReference type="SUPFAM" id="SSF81606">
    <property type="entry name" value="PP2C-like"/>
    <property type="match status" value="1"/>
</dbReference>
<feature type="region of interest" description="Disordered" evidence="9">
    <location>
        <begin position="1"/>
        <end position="27"/>
    </location>
</feature>
<evidence type="ECO:0000256" key="4">
    <source>
        <dbReference type="ARBA" id="ARBA00022741"/>
    </source>
</evidence>
<dbReference type="EMBL" id="UOFL01000217">
    <property type="protein sequence ID" value="VAW81412.1"/>
    <property type="molecule type" value="Genomic_DNA"/>
</dbReference>
<keyword evidence="6" id="KW-0067">ATP-binding</keyword>
<comment type="catalytic activity">
    <reaction evidence="7">
        <text>L-threonyl-[protein] + ATP = O-phospho-L-threonyl-[protein] + ADP + H(+)</text>
        <dbReference type="Rhea" id="RHEA:46608"/>
        <dbReference type="Rhea" id="RHEA-COMP:11060"/>
        <dbReference type="Rhea" id="RHEA-COMP:11605"/>
        <dbReference type="ChEBI" id="CHEBI:15378"/>
        <dbReference type="ChEBI" id="CHEBI:30013"/>
        <dbReference type="ChEBI" id="CHEBI:30616"/>
        <dbReference type="ChEBI" id="CHEBI:61977"/>
        <dbReference type="ChEBI" id="CHEBI:456216"/>
        <dbReference type="EC" id="2.7.11.1"/>
    </reaction>
</comment>
<keyword evidence="2 13" id="KW-0723">Serine/threonine-protein kinase</keyword>
<organism evidence="13">
    <name type="scientific">hydrothermal vent metagenome</name>
    <dbReference type="NCBI Taxonomy" id="652676"/>
    <lineage>
        <taxon>unclassified sequences</taxon>
        <taxon>metagenomes</taxon>
        <taxon>ecological metagenomes</taxon>
    </lineage>
</organism>
<dbReference type="InterPro" id="IPR001932">
    <property type="entry name" value="PPM-type_phosphatase-like_dom"/>
</dbReference>
<dbReference type="AlphaFoldDB" id="A0A3B0Z1Q1"/>
<evidence type="ECO:0000259" key="12">
    <source>
        <dbReference type="PROSITE" id="PS51746"/>
    </source>
</evidence>
<dbReference type="SMART" id="SM00331">
    <property type="entry name" value="PP2C_SIG"/>
    <property type="match status" value="1"/>
</dbReference>
<gene>
    <name evidence="13" type="ORF">MNBD_GAMMA12-2810</name>
</gene>
<dbReference type="InterPro" id="IPR050236">
    <property type="entry name" value="Ser_Thr_kinase_AGC"/>
</dbReference>
<feature type="domain" description="PPM-type phosphatase" evidence="12">
    <location>
        <begin position="8"/>
        <end position="244"/>
    </location>
</feature>
<dbReference type="Pfam" id="PF00069">
    <property type="entry name" value="Pkinase"/>
    <property type="match status" value="1"/>
</dbReference>
<keyword evidence="10" id="KW-0472">Membrane</keyword>
<protein>
    <recommendedName>
        <fullName evidence="1">non-specific serine/threonine protein kinase</fullName>
        <ecNumber evidence="1">2.7.11.1</ecNumber>
    </recommendedName>
</protein>
<dbReference type="InterPro" id="IPR036457">
    <property type="entry name" value="PPM-type-like_dom_sf"/>
</dbReference>
<dbReference type="SMART" id="SM00332">
    <property type="entry name" value="PP2Cc"/>
    <property type="match status" value="1"/>
</dbReference>
<dbReference type="PROSITE" id="PS51746">
    <property type="entry name" value="PPM_2"/>
    <property type="match status" value="1"/>
</dbReference>
<evidence type="ECO:0000256" key="6">
    <source>
        <dbReference type="ARBA" id="ARBA00022840"/>
    </source>
</evidence>
<evidence type="ECO:0000256" key="5">
    <source>
        <dbReference type="ARBA" id="ARBA00022777"/>
    </source>
</evidence>
<dbReference type="InterPro" id="IPR008271">
    <property type="entry name" value="Ser/Thr_kinase_AS"/>
</dbReference>
<keyword evidence="10" id="KW-1133">Transmembrane helix</keyword>
<evidence type="ECO:0000256" key="8">
    <source>
        <dbReference type="ARBA" id="ARBA00048679"/>
    </source>
</evidence>
<keyword evidence="4" id="KW-0547">Nucleotide-binding</keyword>
<reference evidence="13" key="1">
    <citation type="submission" date="2018-06" db="EMBL/GenBank/DDBJ databases">
        <authorList>
            <person name="Zhirakovskaya E."/>
        </authorList>
    </citation>
    <scope>NUCLEOTIDE SEQUENCE</scope>
</reference>
<evidence type="ECO:0000256" key="2">
    <source>
        <dbReference type="ARBA" id="ARBA00022527"/>
    </source>
</evidence>
<dbReference type="SMART" id="SM00220">
    <property type="entry name" value="S_TKc"/>
    <property type="match status" value="1"/>
</dbReference>
<dbReference type="Pfam" id="PF13672">
    <property type="entry name" value="PP2C_2"/>
    <property type="match status" value="1"/>
</dbReference>
<dbReference type="InterPro" id="IPR000719">
    <property type="entry name" value="Prot_kinase_dom"/>
</dbReference>
<name>A0A3B0Z1Q1_9ZZZZ</name>